<reference evidence="1" key="1">
    <citation type="submission" date="2013-06" db="EMBL/GenBank/DDBJ databases">
        <title>Draft genome sequences of six wheat associated Fusarium spp. isolates.</title>
        <authorList>
            <person name="Moolhuijzen P.M."/>
            <person name="Manners J.M."/>
            <person name="Wilcox S."/>
            <person name="Bellgard M.I."/>
            <person name="Gardiner D.M."/>
        </authorList>
    </citation>
    <scope>NUCLEOTIDE SEQUENCE</scope>
    <source>
        <strain evidence="1">CS3069</strain>
    </source>
</reference>
<dbReference type="EMBL" id="HG319434">
    <property type="protein sequence ID" value="CEG05850.1"/>
    <property type="molecule type" value="Genomic_DNA"/>
</dbReference>
<proteinExistence type="predicted"/>
<sequence>MCQTTNTSWVCATCSVSVLDKRSVKAPCQDYKDEGICTVALPPLNEYVYVDDPDCEICKQMNHSSDDEKSIRKKISKKMCLARRGLALDR</sequence>
<gene>
    <name evidence="1" type="ORF">BN850_0085580</name>
</gene>
<name>A0A090MJJ3_9HYPO</name>
<dbReference type="AlphaFoldDB" id="A0A090MJJ3"/>
<accession>A0A090MJJ3</accession>
<evidence type="ECO:0000313" key="1">
    <source>
        <dbReference type="EMBL" id="CEG05850.1"/>
    </source>
</evidence>
<organism evidence="1">
    <name type="scientific">Fusarium clavum</name>
    <dbReference type="NCBI Taxonomy" id="2594811"/>
    <lineage>
        <taxon>Eukaryota</taxon>
        <taxon>Fungi</taxon>
        <taxon>Dikarya</taxon>
        <taxon>Ascomycota</taxon>
        <taxon>Pezizomycotina</taxon>
        <taxon>Sordariomycetes</taxon>
        <taxon>Hypocreomycetidae</taxon>
        <taxon>Hypocreales</taxon>
        <taxon>Nectriaceae</taxon>
        <taxon>Fusarium</taxon>
        <taxon>Fusarium incarnatum-equiseti species complex</taxon>
    </lineage>
</organism>
<protein>
    <submittedName>
        <fullName evidence="1">Uncharacterized protein</fullName>
    </submittedName>
</protein>